<keyword evidence="6" id="KW-1185">Reference proteome</keyword>
<comment type="similarity">
    <text evidence="1">Belongs to the metallo-dependent hydrolases superfamily. CpsB/CapC family.</text>
</comment>
<evidence type="ECO:0000313" key="5">
    <source>
        <dbReference type="EMBL" id="MBO0933554.1"/>
    </source>
</evidence>
<dbReference type="InterPro" id="IPR016667">
    <property type="entry name" value="Caps_polysacc_synth_CpsB/CapC"/>
</dbReference>
<evidence type="ECO:0000256" key="3">
    <source>
        <dbReference type="ARBA" id="ARBA00022801"/>
    </source>
</evidence>
<dbReference type="PANTHER" id="PTHR39181:SF1">
    <property type="entry name" value="TYROSINE-PROTEIN PHOSPHATASE YWQE"/>
    <property type="match status" value="1"/>
</dbReference>
<evidence type="ECO:0000256" key="2">
    <source>
        <dbReference type="ARBA" id="ARBA00013064"/>
    </source>
</evidence>
<proteinExistence type="inferred from homology"/>
<dbReference type="Pfam" id="PF19567">
    <property type="entry name" value="CpsB_CapC"/>
    <property type="match status" value="1"/>
</dbReference>
<dbReference type="SUPFAM" id="SSF89550">
    <property type="entry name" value="PHP domain-like"/>
    <property type="match status" value="1"/>
</dbReference>
<reference evidence="5 6" key="1">
    <citation type="submission" date="2021-03" db="EMBL/GenBank/DDBJ databases">
        <title>Fibrella sp. HMF5036 genome sequencing and assembly.</title>
        <authorList>
            <person name="Kang H."/>
            <person name="Kim H."/>
            <person name="Bae S."/>
            <person name="Joh K."/>
        </authorList>
    </citation>
    <scope>NUCLEOTIDE SEQUENCE [LARGE SCALE GENOMIC DNA]</scope>
    <source>
        <strain evidence="5 6">HMF5036</strain>
    </source>
</reference>
<dbReference type="Proteomes" id="UP000664795">
    <property type="component" value="Unassembled WGS sequence"/>
</dbReference>
<keyword evidence="3" id="KW-0378">Hydrolase</keyword>
<dbReference type="InterPro" id="IPR016195">
    <property type="entry name" value="Pol/histidinol_Pase-like"/>
</dbReference>
<dbReference type="GO" id="GO:0030145">
    <property type="term" value="F:manganese ion binding"/>
    <property type="evidence" value="ECO:0007669"/>
    <property type="project" value="InterPro"/>
</dbReference>
<organism evidence="5 6">
    <name type="scientific">Fibrella aquatilis</name>
    <dbReference type="NCBI Taxonomy" id="2817059"/>
    <lineage>
        <taxon>Bacteria</taxon>
        <taxon>Pseudomonadati</taxon>
        <taxon>Bacteroidota</taxon>
        <taxon>Cytophagia</taxon>
        <taxon>Cytophagales</taxon>
        <taxon>Spirosomataceae</taxon>
        <taxon>Fibrella</taxon>
    </lineage>
</organism>
<comment type="caution">
    <text evidence="5">The sequence shown here is derived from an EMBL/GenBank/DDBJ whole genome shotgun (WGS) entry which is preliminary data.</text>
</comment>
<dbReference type="RefSeq" id="WP_207337520.1">
    <property type="nucleotide sequence ID" value="NZ_JAFMYU010000020.1"/>
</dbReference>
<accession>A0A939GAA2</accession>
<dbReference type="EC" id="3.1.3.48" evidence="2"/>
<dbReference type="EMBL" id="JAFMYU010000020">
    <property type="protein sequence ID" value="MBO0933554.1"/>
    <property type="molecule type" value="Genomic_DNA"/>
</dbReference>
<comment type="catalytic activity">
    <reaction evidence="4">
        <text>O-phospho-L-tyrosyl-[protein] + H2O = L-tyrosyl-[protein] + phosphate</text>
        <dbReference type="Rhea" id="RHEA:10684"/>
        <dbReference type="Rhea" id="RHEA-COMP:10136"/>
        <dbReference type="Rhea" id="RHEA-COMP:20101"/>
        <dbReference type="ChEBI" id="CHEBI:15377"/>
        <dbReference type="ChEBI" id="CHEBI:43474"/>
        <dbReference type="ChEBI" id="CHEBI:46858"/>
        <dbReference type="ChEBI" id="CHEBI:61978"/>
        <dbReference type="EC" id="3.1.3.48"/>
    </reaction>
</comment>
<name>A0A939GAA2_9BACT</name>
<sequence>MLVKFHSLFVASFWQTLKNQFNPAAAAGTPLTVGYALDMHSHLLPGVDDGIQEIDEALVCLQQLADWGIRHIVTTPHISQDFYPNTSAHLHEAGQQIQALIATHDLPLTFTVAAEYLTDELFDARLQQNDLLNFGTERFVLIETGWAALPRQLPQWLFQMQVKGYQPILAHPERYLYFRGKSTQLAELRQHGCRLQLNLMSLTGRYGDDARRMARTLIREGLVDFVASDLHRARDLTNLELALRSADYRAVCQLPLTMPTFI</sequence>
<evidence type="ECO:0000256" key="4">
    <source>
        <dbReference type="ARBA" id="ARBA00051722"/>
    </source>
</evidence>
<evidence type="ECO:0000256" key="1">
    <source>
        <dbReference type="ARBA" id="ARBA00005750"/>
    </source>
</evidence>
<dbReference type="Gene3D" id="3.20.20.140">
    <property type="entry name" value="Metal-dependent hydrolases"/>
    <property type="match status" value="1"/>
</dbReference>
<protein>
    <recommendedName>
        <fullName evidence="2">protein-tyrosine-phosphatase</fullName>
        <ecNumber evidence="2">3.1.3.48</ecNumber>
    </recommendedName>
</protein>
<gene>
    <name evidence="5" type="ORF">J2I48_21270</name>
</gene>
<dbReference type="PANTHER" id="PTHR39181">
    <property type="entry name" value="TYROSINE-PROTEIN PHOSPHATASE YWQE"/>
    <property type="match status" value="1"/>
</dbReference>
<evidence type="ECO:0000313" key="6">
    <source>
        <dbReference type="Proteomes" id="UP000664795"/>
    </source>
</evidence>
<dbReference type="GO" id="GO:0004725">
    <property type="term" value="F:protein tyrosine phosphatase activity"/>
    <property type="evidence" value="ECO:0007669"/>
    <property type="project" value="UniProtKB-EC"/>
</dbReference>
<dbReference type="AlphaFoldDB" id="A0A939GAA2"/>